<name>A0A2P9HA96_PARUW</name>
<dbReference type="EMBL" id="BX908798">
    <property type="protein sequence ID" value="SPJ31928.1"/>
    <property type="molecule type" value="Genomic_DNA"/>
</dbReference>
<dbReference type="PROSITE" id="PS51257">
    <property type="entry name" value="PROKAR_LIPOPROTEIN"/>
    <property type="match status" value="1"/>
</dbReference>
<keyword evidence="1" id="KW-0812">Transmembrane</keyword>
<organism evidence="2 3">
    <name type="scientific">Protochlamydia amoebophila (strain UWE25)</name>
    <dbReference type="NCBI Taxonomy" id="264201"/>
    <lineage>
        <taxon>Bacteria</taxon>
        <taxon>Pseudomonadati</taxon>
        <taxon>Chlamydiota</taxon>
        <taxon>Chlamydiia</taxon>
        <taxon>Parachlamydiales</taxon>
        <taxon>Parachlamydiaceae</taxon>
        <taxon>Candidatus Protochlamydia</taxon>
    </lineage>
</organism>
<dbReference type="KEGG" id="pcu:PC_RS08185"/>
<keyword evidence="1" id="KW-0472">Membrane</keyword>
<gene>
    <name evidence="2" type="ORF">PC_RS08185</name>
</gene>
<feature type="transmembrane region" description="Helical" evidence="1">
    <location>
        <begin position="12"/>
        <end position="32"/>
    </location>
</feature>
<proteinExistence type="predicted"/>
<sequence length="163" mass="18167">MLKVTHTTMVVVSGLVWLIVGCVLLPLGLNFVVESILKENLGVINRPLLDPLMKWVGGADQAVLFLIAISLWIGFIKGRFVFAKTVQNSVNRILLLPNPVSIKQIYTKKYYLLLGSMIFLGFLMKYTPMDIRGAVDIIIGSALIQGGMLYFRKAFAIRSHKIS</sequence>
<dbReference type="RefSeq" id="WP_044045218.1">
    <property type="nucleotide sequence ID" value="NC_005861.2"/>
</dbReference>
<evidence type="ECO:0000313" key="2">
    <source>
        <dbReference type="EMBL" id="SPJ31928.1"/>
    </source>
</evidence>
<dbReference type="OrthoDB" id="21535at2"/>
<dbReference type="AlphaFoldDB" id="A0A2P9HA96"/>
<feature type="transmembrane region" description="Helical" evidence="1">
    <location>
        <begin position="133"/>
        <end position="151"/>
    </location>
</feature>
<keyword evidence="1" id="KW-1133">Transmembrane helix</keyword>
<dbReference type="Proteomes" id="UP000000529">
    <property type="component" value="Chromosome"/>
</dbReference>
<protein>
    <submittedName>
        <fullName evidence="2">Uncharacterized protein</fullName>
    </submittedName>
</protein>
<reference evidence="2 3" key="1">
    <citation type="journal article" date="2004" name="Science">
        <title>Illuminating the evolutionary history of chlamydiae.</title>
        <authorList>
            <person name="Horn M."/>
            <person name="Collingro A."/>
            <person name="Schmitz-Esser S."/>
            <person name="Beier C.L."/>
            <person name="Purkhold U."/>
            <person name="Fartmann B."/>
            <person name="Brandt P."/>
            <person name="Nyakatura G.J."/>
            <person name="Droege M."/>
            <person name="Frishman D."/>
            <person name="Rattei T."/>
            <person name="Mewes H."/>
            <person name="Wagner M."/>
        </authorList>
    </citation>
    <scope>NUCLEOTIDE SEQUENCE [LARGE SCALE GENOMIC DNA]</scope>
    <source>
        <strain evidence="2 3">UWE25</strain>
    </source>
</reference>
<feature type="transmembrane region" description="Helical" evidence="1">
    <location>
        <begin position="52"/>
        <end position="75"/>
    </location>
</feature>
<evidence type="ECO:0000313" key="3">
    <source>
        <dbReference type="Proteomes" id="UP000000529"/>
    </source>
</evidence>
<accession>A0A2P9HA96</accession>
<evidence type="ECO:0000256" key="1">
    <source>
        <dbReference type="SAM" id="Phobius"/>
    </source>
</evidence>
<feature type="transmembrane region" description="Helical" evidence="1">
    <location>
        <begin position="110"/>
        <end position="127"/>
    </location>
</feature>
<keyword evidence="3" id="KW-1185">Reference proteome</keyword>